<dbReference type="Gene3D" id="1.10.287.1260">
    <property type="match status" value="1"/>
</dbReference>
<dbReference type="InterPro" id="IPR011066">
    <property type="entry name" value="MscS_channel_C_sf"/>
</dbReference>
<dbReference type="GO" id="GO:0055085">
    <property type="term" value="P:transmembrane transport"/>
    <property type="evidence" value="ECO:0007669"/>
    <property type="project" value="InterPro"/>
</dbReference>
<comment type="subcellular location">
    <subcellularLocation>
        <location evidence="1">Cell membrane</location>
        <topology evidence="1">Multi-pass membrane protein</topology>
    </subcellularLocation>
</comment>
<evidence type="ECO:0000256" key="5">
    <source>
        <dbReference type="ARBA" id="ARBA00022989"/>
    </source>
</evidence>
<feature type="domain" description="Mechanosensitive ion channel MscS C-terminal" evidence="9">
    <location>
        <begin position="263"/>
        <end position="346"/>
    </location>
</feature>
<dbReference type="InterPro" id="IPR049142">
    <property type="entry name" value="MS_channel_1st"/>
</dbReference>
<keyword evidence="4 7" id="KW-0812">Transmembrane</keyword>
<dbReference type="Pfam" id="PF00924">
    <property type="entry name" value="MS_channel_2nd"/>
    <property type="match status" value="1"/>
</dbReference>
<feature type="domain" description="Mechanosensitive ion channel transmembrane helices 2/3" evidence="10">
    <location>
        <begin position="148"/>
        <end position="188"/>
    </location>
</feature>
<dbReference type="InterPro" id="IPR010920">
    <property type="entry name" value="LSM_dom_sf"/>
</dbReference>
<evidence type="ECO:0000256" key="2">
    <source>
        <dbReference type="ARBA" id="ARBA00008017"/>
    </source>
</evidence>
<evidence type="ECO:0000256" key="6">
    <source>
        <dbReference type="ARBA" id="ARBA00023136"/>
    </source>
</evidence>
<dbReference type="SUPFAM" id="SSF82861">
    <property type="entry name" value="Mechanosensitive channel protein MscS (YggB), transmembrane region"/>
    <property type="match status" value="1"/>
</dbReference>
<organism evidence="11 12">
    <name type="scientific">Candidatus Gemmiger avicola</name>
    <dbReference type="NCBI Taxonomy" id="2838605"/>
    <lineage>
        <taxon>Bacteria</taxon>
        <taxon>Bacillati</taxon>
        <taxon>Bacillota</taxon>
        <taxon>Clostridia</taxon>
        <taxon>Eubacteriales</taxon>
        <taxon>Gemmiger</taxon>
    </lineage>
</organism>
<feature type="transmembrane region" description="Helical" evidence="7">
    <location>
        <begin position="173"/>
        <end position="202"/>
    </location>
</feature>
<feature type="transmembrane region" description="Helical" evidence="7">
    <location>
        <begin position="61"/>
        <end position="82"/>
    </location>
</feature>
<feature type="transmembrane region" description="Helical" evidence="7">
    <location>
        <begin position="102"/>
        <end position="127"/>
    </location>
</feature>
<feature type="transmembrane region" description="Helical" evidence="7">
    <location>
        <begin position="148"/>
        <end position="167"/>
    </location>
</feature>
<dbReference type="InterPro" id="IPR011014">
    <property type="entry name" value="MscS_channel_TM-2"/>
</dbReference>
<dbReference type="AlphaFoldDB" id="A0A9D2S4U8"/>
<dbReference type="SUPFAM" id="SSF50182">
    <property type="entry name" value="Sm-like ribonucleoproteins"/>
    <property type="match status" value="1"/>
</dbReference>
<evidence type="ECO:0000256" key="3">
    <source>
        <dbReference type="ARBA" id="ARBA00022475"/>
    </source>
</evidence>
<dbReference type="PANTHER" id="PTHR30566:SF5">
    <property type="entry name" value="MECHANOSENSITIVE ION CHANNEL PROTEIN 1, MITOCHONDRIAL-RELATED"/>
    <property type="match status" value="1"/>
</dbReference>
<keyword evidence="3" id="KW-1003">Cell membrane</keyword>
<evidence type="ECO:0000259" key="8">
    <source>
        <dbReference type="Pfam" id="PF00924"/>
    </source>
</evidence>
<dbReference type="GO" id="GO:0005886">
    <property type="term" value="C:plasma membrane"/>
    <property type="evidence" value="ECO:0007669"/>
    <property type="project" value="UniProtKB-SubCell"/>
</dbReference>
<reference evidence="11" key="1">
    <citation type="journal article" date="2021" name="PeerJ">
        <title>Extensive microbial diversity within the chicken gut microbiome revealed by metagenomics and culture.</title>
        <authorList>
            <person name="Gilroy R."/>
            <person name="Ravi A."/>
            <person name="Getino M."/>
            <person name="Pursley I."/>
            <person name="Horton D.L."/>
            <person name="Alikhan N.F."/>
            <person name="Baker D."/>
            <person name="Gharbi K."/>
            <person name="Hall N."/>
            <person name="Watson M."/>
            <person name="Adriaenssens E.M."/>
            <person name="Foster-Nyarko E."/>
            <person name="Jarju S."/>
            <person name="Secka A."/>
            <person name="Antonio M."/>
            <person name="Oren A."/>
            <person name="Chaudhuri R.R."/>
            <person name="La Ragione R."/>
            <person name="Hildebrand F."/>
            <person name="Pallen M.J."/>
        </authorList>
    </citation>
    <scope>NUCLEOTIDE SEQUENCE</scope>
    <source>
        <strain evidence="11">ChiBcec8-13705</strain>
    </source>
</reference>
<keyword evidence="5 7" id="KW-1133">Transmembrane helix</keyword>
<evidence type="ECO:0000256" key="1">
    <source>
        <dbReference type="ARBA" id="ARBA00004651"/>
    </source>
</evidence>
<sequence>MTPQQLWLDFLRFLLRHDFWVRLGVTAVLALAAVFGTRLYRKLIGAVLGRLRKHMPAWLGIVLNGFSEPMVLMLRCGLLYLAVVACPLPLTTAEVLRLVQPFFGAALLLLLAWGFWRSEALCGLLLGSAQSKLDHEDDKTIVRFFEKIYRAVILGVAALAVLENFGIPVAGLLAGAGVAGLAVSLAAQSTLSSLIAGITLVIERPFRIGDYVTLGTLEGTVQQISLRSTQLRTPDNCLITVENSKVCAEYIQNATERDSRLWNFVIGVTYDTTRAQLEALCAGLAELCRADPAVRPETVHVAVAAFNASSIDIDVRLYCTALGLAEFREMKTRLNLQIMGLMEREGCGFAFPSTSVYLEKTTQEAGHAEHPAR</sequence>
<dbReference type="Gene3D" id="3.30.70.100">
    <property type="match status" value="1"/>
</dbReference>
<evidence type="ECO:0000256" key="4">
    <source>
        <dbReference type="ARBA" id="ARBA00022692"/>
    </source>
</evidence>
<feature type="domain" description="Mechanosensitive ion channel MscS" evidence="8">
    <location>
        <begin position="190"/>
        <end position="255"/>
    </location>
</feature>
<accession>A0A9D2S4U8</accession>
<evidence type="ECO:0000259" key="9">
    <source>
        <dbReference type="Pfam" id="PF21082"/>
    </source>
</evidence>
<gene>
    <name evidence="11" type="ORF">H9945_09455</name>
</gene>
<dbReference type="Pfam" id="PF21082">
    <property type="entry name" value="MS_channel_3rd"/>
    <property type="match status" value="1"/>
</dbReference>
<dbReference type="Gene3D" id="2.30.30.60">
    <property type="match status" value="1"/>
</dbReference>
<dbReference type="SUPFAM" id="SSF82689">
    <property type="entry name" value="Mechanosensitive channel protein MscS (YggB), C-terminal domain"/>
    <property type="match status" value="1"/>
</dbReference>
<evidence type="ECO:0000313" key="11">
    <source>
        <dbReference type="EMBL" id="HJB42710.1"/>
    </source>
</evidence>
<protein>
    <submittedName>
        <fullName evidence="11">Mechanosensitive ion channel family protein</fullName>
    </submittedName>
</protein>
<dbReference type="InterPro" id="IPR023408">
    <property type="entry name" value="MscS_beta-dom_sf"/>
</dbReference>
<name>A0A9D2S4U8_9FIRM</name>
<dbReference type="Proteomes" id="UP000886803">
    <property type="component" value="Unassembled WGS sequence"/>
</dbReference>
<proteinExistence type="inferred from homology"/>
<dbReference type="EMBL" id="DWYG01000161">
    <property type="protein sequence ID" value="HJB42710.1"/>
    <property type="molecule type" value="Genomic_DNA"/>
</dbReference>
<evidence type="ECO:0000259" key="10">
    <source>
        <dbReference type="Pfam" id="PF21088"/>
    </source>
</evidence>
<feature type="transmembrane region" description="Helical" evidence="7">
    <location>
        <begin position="20"/>
        <end position="40"/>
    </location>
</feature>
<reference evidence="11" key="2">
    <citation type="submission" date="2021-04" db="EMBL/GenBank/DDBJ databases">
        <authorList>
            <person name="Gilroy R."/>
        </authorList>
    </citation>
    <scope>NUCLEOTIDE SEQUENCE</scope>
    <source>
        <strain evidence="11">ChiBcec8-13705</strain>
    </source>
</reference>
<dbReference type="Pfam" id="PF21088">
    <property type="entry name" value="MS_channel_1st"/>
    <property type="match status" value="1"/>
</dbReference>
<evidence type="ECO:0000313" key="12">
    <source>
        <dbReference type="Proteomes" id="UP000886803"/>
    </source>
</evidence>
<keyword evidence="6 7" id="KW-0472">Membrane</keyword>
<comment type="similarity">
    <text evidence="2">Belongs to the MscS (TC 1.A.23) family.</text>
</comment>
<comment type="caution">
    <text evidence="11">The sequence shown here is derived from an EMBL/GenBank/DDBJ whole genome shotgun (WGS) entry which is preliminary data.</text>
</comment>
<dbReference type="PANTHER" id="PTHR30566">
    <property type="entry name" value="YNAI-RELATED MECHANOSENSITIVE ION CHANNEL"/>
    <property type="match status" value="1"/>
</dbReference>
<dbReference type="InterPro" id="IPR006685">
    <property type="entry name" value="MscS_channel_2nd"/>
</dbReference>
<dbReference type="InterPro" id="IPR049278">
    <property type="entry name" value="MS_channel_C"/>
</dbReference>
<evidence type="ECO:0000256" key="7">
    <source>
        <dbReference type="SAM" id="Phobius"/>
    </source>
</evidence>